<reference evidence="3 4" key="1">
    <citation type="submission" date="2020-01" db="EMBL/GenBank/DDBJ databases">
        <title>Polyphasic characterisation and genomic insights into a novel alkali tolerant bacterium VR-M41.</title>
        <authorList>
            <person name="Vemuluri V.R."/>
        </authorList>
    </citation>
    <scope>NUCLEOTIDE SEQUENCE [LARGE SCALE GENOMIC DNA]</scope>
    <source>
        <strain evidence="3 4">VR-M41</strain>
    </source>
</reference>
<keyword evidence="4" id="KW-1185">Reference proteome</keyword>
<feature type="domain" description="DUF5704" evidence="2">
    <location>
        <begin position="304"/>
        <end position="486"/>
    </location>
</feature>
<sequence>MFYKGTEAVKTINVDAQTYTGTETFTGEALPVISKDNDSAGSWMAWSRGILSTEWTAGNEFSTWREVSDITPASNATENITTIDSGVTYNKNYKKAPYKEVRLKVKYSRTKGFTTKIGTTDLVIPTEFIDDRANTLRLQNPSTPGPETVSVDNRASVPTGNLNIEGKNHYSTHIESILVGVEPNGDVNAPTRSLDYATIQFTQKHDLNTAKYYLRQGDEAMRLYEDSNPKAQAMAFYYAAYTFNVKSFTYKYPDKYWVYTEDSEDGPPSQGFCAVQPGRTIEGEDMQPAVSAVIKADQRDREIFDVLQGIPTSESLYGNVLAKDYLHQFKFQEQKVTCIYEVPVTQPYLLKWDPGKTVPNNPPPGTHEEPDPQSEETSVVYNIHTERYFTYWTVEKLGVYAIDSAELKNYAFQGESITIYPEGYVPPELTVEKNGGYTAPPVPNPFTAPNTITVPGGQTKPQPTFDADIAQGLVEAKIGKIKGRNDKVVFKGQTLMDDREVEVQTPEPRPVPNGTQIGRNVLYSPNNMIPKTKTNRYAAPSMGTVSYNGLDANYEAPDGDTYPIPNINPVTVHTPVVNYSSASDDAAHNQKTNPNY</sequence>
<proteinExistence type="predicted"/>
<gene>
    <name evidence="3" type="ORF">GYN08_18660</name>
</gene>
<accession>A0ABX0F8M0</accession>
<organism evidence="3 4">
    <name type="scientific">Saccharibacillus alkalitolerans</name>
    <dbReference type="NCBI Taxonomy" id="2705290"/>
    <lineage>
        <taxon>Bacteria</taxon>
        <taxon>Bacillati</taxon>
        <taxon>Bacillota</taxon>
        <taxon>Bacilli</taxon>
        <taxon>Bacillales</taxon>
        <taxon>Paenibacillaceae</taxon>
        <taxon>Saccharibacillus</taxon>
    </lineage>
</organism>
<evidence type="ECO:0000313" key="3">
    <source>
        <dbReference type="EMBL" id="NGZ77316.1"/>
    </source>
</evidence>
<dbReference type="Pfam" id="PF18964">
    <property type="entry name" value="DUF5704"/>
    <property type="match status" value="1"/>
</dbReference>
<dbReference type="Proteomes" id="UP000800303">
    <property type="component" value="Unassembled WGS sequence"/>
</dbReference>
<protein>
    <recommendedName>
        <fullName evidence="2">DUF5704 domain-containing protein</fullName>
    </recommendedName>
</protein>
<dbReference type="RefSeq" id="WP_328802977.1">
    <property type="nucleotide sequence ID" value="NZ_JAAFGS010000007.1"/>
</dbReference>
<feature type="region of interest" description="Disordered" evidence="1">
    <location>
        <begin position="353"/>
        <end position="376"/>
    </location>
</feature>
<name>A0ABX0F8M0_9BACL</name>
<feature type="non-terminal residue" evidence="3">
    <location>
        <position position="596"/>
    </location>
</feature>
<evidence type="ECO:0000259" key="2">
    <source>
        <dbReference type="Pfam" id="PF18964"/>
    </source>
</evidence>
<evidence type="ECO:0000313" key="4">
    <source>
        <dbReference type="Proteomes" id="UP000800303"/>
    </source>
</evidence>
<dbReference type="InterPro" id="IPR043759">
    <property type="entry name" value="DUF5704"/>
</dbReference>
<evidence type="ECO:0000256" key="1">
    <source>
        <dbReference type="SAM" id="MobiDB-lite"/>
    </source>
</evidence>
<comment type="caution">
    <text evidence="3">The sequence shown here is derived from an EMBL/GenBank/DDBJ whole genome shotgun (WGS) entry which is preliminary data.</text>
</comment>
<dbReference type="EMBL" id="JAAFGS010000007">
    <property type="protein sequence ID" value="NGZ77316.1"/>
    <property type="molecule type" value="Genomic_DNA"/>
</dbReference>